<dbReference type="InterPro" id="IPR051923">
    <property type="entry name" value="Glycosyl_Hydrolase_39"/>
</dbReference>
<accession>A0A2M7QFP6</accession>
<dbReference type="Proteomes" id="UP000230344">
    <property type="component" value="Unassembled WGS sequence"/>
</dbReference>
<dbReference type="Pfam" id="PF01229">
    <property type="entry name" value="Glyco_hydro_39"/>
    <property type="match status" value="1"/>
</dbReference>
<organism evidence="5 6">
    <name type="scientific">Candidatus Roizmanbacteria bacterium CG_4_10_14_0_8_um_filter_35_28</name>
    <dbReference type="NCBI Taxonomy" id="1974827"/>
    <lineage>
        <taxon>Bacteria</taxon>
        <taxon>Candidatus Roizmaniibacteriota</taxon>
    </lineage>
</organism>
<name>A0A2M7QFP6_9BACT</name>
<dbReference type="InterPro" id="IPR017853">
    <property type="entry name" value="GH"/>
</dbReference>
<evidence type="ECO:0000313" key="5">
    <source>
        <dbReference type="EMBL" id="PIY71124.1"/>
    </source>
</evidence>
<sequence>MKNRLILFLILFVISIPLFFLLFTYLPRATAIKANIIVDVTKTSGPFPDRWKALAQGGEEAGVRMLENVVPQVSELYPRFIRLDHIYDFYDVVSRDSSGNLSFNFDKLDQTVCDIYHAGAKPFFSLGYMPPVIAKDGSLIGRPNDWNEWSLLVQKTIERYSGYNTVLPCGNFYPFWKTDLYYEVWNEPDLETFGKWKYSGGKSYSDLYFYSVKGANNALNVLPFKIGGPVTTALYKNWIQQFLNYIIANNLRIDFISWHHYSKKTDDYMNDIININKWLAEDSKYNPYENLPKIISEWGYDSEKNPIADTEIGAAHTLASIRNFITANLEAAFLFEVKDGPSLSWGILDYQGNKKPRWYALQMLNSLDGDQIIVDGEGTYVTALASKSDDKISLILTNYDGASRNTEAVPVTFKNLDPGKYNLTKTYLNGQKEINLNIETTNEEIDLIGEKSIIMTANTIVELELTKTNEMD</sequence>
<gene>
    <name evidence="5" type="ORF">COY88_02010</name>
</gene>
<evidence type="ECO:0000256" key="3">
    <source>
        <dbReference type="ARBA" id="ARBA00023295"/>
    </source>
</evidence>
<dbReference type="GO" id="GO:0004553">
    <property type="term" value="F:hydrolase activity, hydrolyzing O-glycosyl compounds"/>
    <property type="evidence" value="ECO:0007669"/>
    <property type="project" value="TreeGrafter"/>
</dbReference>
<dbReference type="PANTHER" id="PTHR12631">
    <property type="entry name" value="ALPHA-L-IDURONIDASE"/>
    <property type="match status" value="1"/>
</dbReference>
<dbReference type="InterPro" id="IPR049166">
    <property type="entry name" value="GH39_cat"/>
</dbReference>
<comment type="similarity">
    <text evidence="1">Belongs to the glycosyl hydrolase 39 family.</text>
</comment>
<keyword evidence="3" id="KW-0326">Glycosidase</keyword>
<keyword evidence="2" id="KW-0378">Hydrolase</keyword>
<dbReference type="Gene3D" id="3.20.20.80">
    <property type="entry name" value="Glycosidases"/>
    <property type="match status" value="1"/>
</dbReference>
<evidence type="ECO:0000256" key="1">
    <source>
        <dbReference type="ARBA" id="ARBA00008875"/>
    </source>
</evidence>
<reference evidence="6" key="1">
    <citation type="submission" date="2017-09" db="EMBL/GenBank/DDBJ databases">
        <title>Depth-based differentiation of microbial function through sediment-hosted aquifers and enrichment of novel symbionts in the deep terrestrial subsurface.</title>
        <authorList>
            <person name="Probst A.J."/>
            <person name="Ladd B."/>
            <person name="Jarett J.K."/>
            <person name="Geller-Mcgrath D.E."/>
            <person name="Sieber C.M.K."/>
            <person name="Emerson J.B."/>
            <person name="Anantharaman K."/>
            <person name="Thomas B.C."/>
            <person name="Malmstrom R."/>
            <person name="Stieglmeier M."/>
            <person name="Klingl A."/>
            <person name="Woyke T."/>
            <person name="Ryan C.M."/>
            <person name="Banfield J.F."/>
        </authorList>
    </citation>
    <scope>NUCLEOTIDE SEQUENCE [LARGE SCALE GENOMIC DNA]</scope>
</reference>
<proteinExistence type="inferred from homology"/>
<dbReference type="EMBL" id="PFLH01000029">
    <property type="protein sequence ID" value="PIY71124.1"/>
    <property type="molecule type" value="Genomic_DNA"/>
</dbReference>
<evidence type="ECO:0000259" key="4">
    <source>
        <dbReference type="Pfam" id="PF01229"/>
    </source>
</evidence>
<protein>
    <recommendedName>
        <fullName evidence="4">Glycosyl hydrolases family 39 N-terminal catalytic domain-containing protein</fullName>
    </recommendedName>
</protein>
<dbReference type="AlphaFoldDB" id="A0A2M7QFP6"/>
<comment type="caution">
    <text evidence="5">The sequence shown here is derived from an EMBL/GenBank/DDBJ whole genome shotgun (WGS) entry which is preliminary data.</text>
</comment>
<evidence type="ECO:0000256" key="2">
    <source>
        <dbReference type="ARBA" id="ARBA00022801"/>
    </source>
</evidence>
<feature type="domain" description="Glycosyl hydrolases family 39 N-terminal catalytic" evidence="4">
    <location>
        <begin position="37"/>
        <end position="412"/>
    </location>
</feature>
<evidence type="ECO:0000313" key="6">
    <source>
        <dbReference type="Proteomes" id="UP000230344"/>
    </source>
</evidence>
<dbReference type="SUPFAM" id="SSF51445">
    <property type="entry name" value="(Trans)glycosidases"/>
    <property type="match status" value="1"/>
</dbReference>
<dbReference type="PANTHER" id="PTHR12631:SF10">
    <property type="entry name" value="BETA-XYLOSIDASE-LIKE PROTEIN-RELATED"/>
    <property type="match status" value="1"/>
</dbReference>